<comment type="caution">
    <text evidence="3">The sequence shown here is derived from an EMBL/GenBank/DDBJ whole genome shotgun (WGS) entry which is preliminary data.</text>
</comment>
<evidence type="ECO:0000313" key="3">
    <source>
        <dbReference type="EMBL" id="RMA42508.1"/>
    </source>
</evidence>
<proteinExistence type="predicted"/>
<protein>
    <submittedName>
        <fullName evidence="3">Type I secretion protein</fullName>
    </submittedName>
</protein>
<feature type="region of interest" description="Disordered" evidence="1">
    <location>
        <begin position="1"/>
        <end position="21"/>
    </location>
</feature>
<evidence type="ECO:0000256" key="1">
    <source>
        <dbReference type="SAM" id="MobiDB-lite"/>
    </source>
</evidence>
<dbReference type="Gene3D" id="2.170.16.10">
    <property type="entry name" value="Hedgehog/Intein (Hint) domain"/>
    <property type="match status" value="1"/>
</dbReference>
<dbReference type="InterPro" id="IPR028992">
    <property type="entry name" value="Hedgehog/Intein_dom"/>
</dbReference>
<gene>
    <name evidence="3" type="ORF">D9R08_09395</name>
</gene>
<dbReference type="SUPFAM" id="SSF51294">
    <property type="entry name" value="Hedgehog/intein (Hint) domain"/>
    <property type="match status" value="1"/>
</dbReference>
<reference evidence="3 4" key="1">
    <citation type="submission" date="2018-10" db="EMBL/GenBank/DDBJ databases">
        <authorList>
            <person name="Jung H.S."/>
            <person name="Jeon C.O."/>
        </authorList>
    </citation>
    <scope>NUCLEOTIDE SEQUENCE [LARGE SCALE GENOMIC DNA]</scope>
    <source>
        <strain evidence="3 4">MA-7-27</strain>
    </source>
</reference>
<dbReference type="EMBL" id="RCNT01000004">
    <property type="protein sequence ID" value="RMA42508.1"/>
    <property type="molecule type" value="Genomic_DNA"/>
</dbReference>
<sequence>MSLSRRVVGQDDWQPNQEGRSPAYLGEYRVNEVVMPNSNSVASFEQVRAVKDADHRVPQELIASNTPVIQPCRVSQVDETLPCFTPGTVIATLRGEVSVEELRVGDRAITRDNGLQEICWTGAKQIDGRTLLSVPKLQPVMIHQGALGNGLPARDMMVSPNHRVLCHSTRAAMHFGDHEVLAAAKDLIDVVPGVQRVTAARATYIHFMFAQHEVVLSNGAWTESFQPNERTLHGIEAEQRAEIFALFPELAETKGRDAYGAARQTLNSDEARLLSD</sequence>
<evidence type="ECO:0000259" key="2">
    <source>
        <dbReference type="Pfam" id="PF13403"/>
    </source>
</evidence>
<name>A0A3L9Y5G0_9RHOB</name>
<organism evidence="3 4">
    <name type="scientific">Rhodophyticola porphyridii</name>
    <dbReference type="NCBI Taxonomy" id="1852017"/>
    <lineage>
        <taxon>Bacteria</taxon>
        <taxon>Pseudomonadati</taxon>
        <taxon>Pseudomonadota</taxon>
        <taxon>Alphaproteobacteria</taxon>
        <taxon>Rhodobacterales</taxon>
        <taxon>Roseobacteraceae</taxon>
        <taxon>Rhodophyticola</taxon>
    </lineage>
</organism>
<dbReference type="Proteomes" id="UP000281343">
    <property type="component" value="Unassembled WGS sequence"/>
</dbReference>
<accession>A0A3L9Y5G0</accession>
<dbReference type="OrthoDB" id="6305173at2"/>
<dbReference type="Pfam" id="PF13403">
    <property type="entry name" value="Hint_2"/>
    <property type="match status" value="1"/>
</dbReference>
<dbReference type="InterPro" id="IPR036844">
    <property type="entry name" value="Hint_dom_sf"/>
</dbReference>
<feature type="domain" description="Hedgehog/Intein (Hint)" evidence="2">
    <location>
        <begin position="82"/>
        <end position="228"/>
    </location>
</feature>
<evidence type="ECO:0000313" key="4">
    <source>
        <dbReference type="Proteomes" id="UP000281343"/>
    </source>
</evidence>
<dbReference type="AlphaFoldDB" id="A0A3L9Y5G0"/>
<keyword evidence="4" id="KW-1185">Reference proteome</keyword>